<evidence type="ECO:0000256" key="4">
    <source>
        <dbReference type="ARBA" id="ARBA00022448"/>
    </source>
</evidence>
<proteinExistence type="inferred from homology"/>
<evidence type="ECO:0000313" key="12">
    <source>
        <dbReference type="EMBL" id="QHG08858.1"/>
    </source>
</evidence>
<dbReference type="GO" id="GO:0015627">
    <property type="term" value="C:type II protein secretion system complex"/>
    <property type="evidence" value="ECO:0007669"/>
    <property type="project" value="InterPro"/>
</dbReference>
<keyword evidence="8" id="KW-0653">Protein transport</keyword>
<evidence type="ECO:0000256" key="10">
    <source>
        <dbReference type="ARBA" id="ARBA00030772"/>
    </source>
</evidence>
<evidence type="ECO:0000256" key="5">
    <source>
        <dbReference type="ARBA" id="ARBA00022475"/>
    </source>
</evidence>
<keyword evidence="4" id="KW-0813">Transport</keyword>
<keyword evidence="11" id="KW-1133">Transmembrane helix</keyword>
<evidence type="ECO:0000256" key="8">
    <source>
        <dbReference type="ARBA" id="ARBA00022927"/>
    </source>
</evidence>
<protein>
    <recommendedName>
        <fullName evidence="3">Type II secretion system protein N</fullName>
    </recommendedName>
    <alternativeName>
        <fullName evidence="10">General secretion pathway protein N</fullName>
    </alternativeName>
</protein>
<dbReference type="InterPro" id="IPR022792">
    <property type="entry name" value="T2SS_protein-GspN"/>
</dbReference>
<accession>A0A6P1KAL9</accession>
<reference evidence="12" key="1">
    <citation type="journal article" date="2020" name="Microbiol. Resour. Announc.">
        <title>Complete Genome Sequence of Moraxella osloensis Strain YV1, Isolated from an Australian Wastewater Treatment Plant.</title>
        <authorList>
            <person name="Batinovic S."/>
            <person name="Rice D.T.F."/>
            <person name="Seviour R.J."/>
            <person name="Petrovski S."/>
        </authorList>
    </citation>
    <scope>NUCLEOTIDE SEQUENCE</scope>
    <source>
        <strain evidence="12">YV1</strain>
    </source>
</reference>
<evidence type="ECO:0000256" key="3">
    <source>
        <dbReference type="ARBA" id="ARBA00021563"/>
    </source>
</evidence>
<dbReference type="GO" id="GO:0005886">
    <property type="term" value="C:plasma membrane"/>
    <property type="evidence" value="ECO:0007669"/>
    <property type="project" value="UniProtKB-SubCell"/>
</dbReference>
<evidence type="ECO:0000256" key="11">
    <source>
        <dbReference type="SAM" id="Phobius"/>
    </source>
</evidence>
<evidence type="ECO:0000256" key="6">
    <source>
        <dbReference type="ARBA" id="ARBA00022519"/>
    </source>
</evidence>
<evidence type="ECO:0000256" key="2">
    <source>
        <dbReference type="ARBA" id="ARBA00007208"/>
    </source>
</evidence>
<keyword evidence="6" id="KW-0997">Cell inner membrane</keyword>
<evidence type="ECO:0000256" key="9">
    <source>
        <dbReference type="ARBA" id="ARBA00023136"/>
    </source>
</evidence>
<evidence type="ECO:0000256" key="1">
    <source>
        <dbReference type="ARBA" id="ARBA00004533"/>
    </source>
</evidence>
<comment type="subcellular location">
    <subcellularLocation>
        <location evidence="1">Cell inner membrane</location>
    </subcellularLocation>
</comment>
<dbReference type="EMBL" id="CP047226">
    <property type="protein sequence ID" value="QHG08858.1"/>
    <property type="molecule type" value="Genomic_DNA"/>
</dbReference>
<keyword evidence="9 11" id="KW-0472">Membrane</keyword>
<comment type="similarity">
    <text evidence="2">Belongs to the GSP N family.</text>
</comment>
<gene>
    <name evidence="12" type="primary">gspN</name>
    <name evidence="12" type="ORF">GSF12_02425</name>
</gene>
<sequence>MSKIIVKRYSSLASVNSLRPTKLWWLVGLVLLCLSLLIQLPAAWLLQKFAPNNPYLQQISGNLWQGQANWQINARANTPLAGSVDWRWQPWHLLMGKLGMAVDIRSGKTDLQGVVKFNKTSWQANDFNGKISHDTLAQLVSWQLPDTPITIKEVSIEKNKQGYQAAKGSMNWAGGDLGYPTGGKTYLIKLPTMQGNLSADKASVQPAANANGINTSNKAAQGKSLHLALTTPQAERLGDFYLDQDNMIDVSLTQRLLKNMPAYQGKGADDSVVVSIRQPLTSMGN</sequence>
<dbReference type="AlphaFoldDB" id="A0A6P1KAL9"/>
<evidence type="ECO:0000256" key="7">
    <source>
        <dbReference type="ARBA" id="ARBA00022692"/>
    </source>
</evidence>
<name>A0A6P1KAL9_FAUOS</name>
<keyword evidence="7 11" id="KW-0812">Transmembrane</keyword>
<dbReference type="Pfam" id="PF01203">
    <property type="entry name" value="T2SSN"/>
    <property type="match status" value="1"/>
</dbReference>
<organism evidence="12">
    <name type="scientific">Faucicola osloensis</name>
    <name type="common">Moraxella osloensis</name>
    <dbReference type="NCBI Taxonomy" id="34062"/>
    <lineage>
        <taxon>Bacteria</taxon>
        <taxon>Pseudomonadati</taxon>
        <taxon>Pseudomonadota</taxon>
        <taxon>Gammaproteobacteria</taxon>
        <taxon>Moraxellales</taxon>
        <taxon>Moraxellaceae</taxon>
        <taxon>Faucicola</taxon>
    </lineage>
</organism>
<keyword evidence="5" id="KW-1003">Cell membrane</keyword>
<dbReference type="GO" id="GO:0015628">
    <property type="term" value="P:protein secretion by the type II secretion system"/>
    <property type="evidence" value="ECO:0007669"/>
    <property type="project" value="InterPro"/>
</dbReference>
<feature type="transmembrane region" description="Helical" evidence="11">
    <location>
        <begin position="23"/>
        <end position="46"/>
    </location>
</feature>